<dbReference type="Proteomes" id="UP000679722">
    <property type="component" value="Unassembled WGS sequence"/>
</dbReference>
<dbReference type="SUPFAM" id="SSF46915">
    <property type="entry name" value="Polynucleotide phosphorylase/guanosine pentaphosphate synthase (PNPase/GPSI), domain 3"/>
    <property type="match status" value="1"/>
</dbReference>
<dbReference type="CDD" id="cd02393">
    <property type="entry name" value="KH-I_PNPase"/>
    <property type="match status" value="1"/>
</dbReference>
<comment type="subcellular location">
    <subcellularLocation>
        <location evidence="7">Cytoplasm</location>
    </subcellularLocation>
</comment>
<dbReference type="InterPro" id="IPR020568">
    <property type="entry name" value="Ribosomal_Su5_D2-typ_SF"/>
</dbReference>
<dbReference type="SUPFAM" id="SSF55666">
    <property type="entry name" value="Ribonuclease PH domain 2-like"/>
    <property type="match status" value="2"/>
</dbReference>
<dbReference type="RefSeq" id="WP_211534821.1">
    <property type="nucleotide sequence ID" value="NZ_JAGSSV010000001.1"/>
</dbReference>
<keyword evidence="6 7" id="KW-0694">RNA-binding</keyword>
<dbReference type="CDD" id="cd11363">
    <property type="entry name" value="RNase_PH_PNPase_1"/>
    <property type="match status" value="1"/>
</dbReference>
<comment type="catalytic activity">
    <reaction evidence="7">
        <text>RNA(n+1) + phosphate = RNA(n) + a ribonucleoside 5'-diphosphate</text>
        <dbReference type="Rhea" id="RHEA:22096"/>
        <dbReference type="Rhea" id="RHEA-COMP:14527"/>
        <dbReference type="Rhea" id="RHEA-COMP:17342"/>
        <dbReference type="ChEBI" id="CHEBI:43474"/>
        <dbReference type="ChEBI" id="CHEBI:57930"/>
        <dbReference type="ChEBI" id="CHEBI:140395"/>
        <dbReference type="EC" id="2.7.7.8"/>
    </reaction>
</comment>
<dbReference type="InterPro" id="IPR004088">
    <property type="entry name" value="KH_dom_type_1"/>
</dbReference>
<dbReference type="InterPro" id="IPR027408">
    <property type="entry name" value="PNPase/RNase_PH_dom_sf"/>
</dbReference>
<dbReference type="InterPro" id="IPR036456">
    <property type="entry name" value="PNPase_PH_RNA-bd_sf"/>
</dbReference>
<dbReference type="InterPro" id="IPR015847">
    <property type="entry name" value="ExoRNase_PH_dom2"/>
</dbReference>
<dbReference type="Pfam" id="PF03726">
    <property type="entry name" value="PNPase"/>
    <property type="match status" value="1"/>
</dbReference>
<dbReference type="PANTHER" id="PTHR11252">
    <property type="entry name" value="POLYRIBONUCLEOTIDE NUCLEOTIDYLTRANSFERASE"/>
    <property type="match status" value="1"/>
</dbReference>
<dbReference type="PROSITE" id="PS50084">
    <property type="entry name" value="KH_TYPE_1"/>
    <property type="match status" value="1"/>
</dbReference>
<dbReference type="NCBIfam" id="NF008805">
    <property type="entry name" value="PRK11824.1"/>
    <property type="match status" value="1"/>
</dbReference>
<dbReference type="PIRSF" id="PIRSF005499">
    <property type="entry name" value="PNPase"/>
    <property type="match status" value="1"/>
</dbReference>
<evidence type="ECO:0000313" key="9">
    <source>
        <dbReference type="EMBL" id="MBR7887516.1"/>
    </source>
</evidence>
<dbReference type="HAMAP" id="MF_01595">
    <property type="entry name" value="PNPase"/>
    <property type="match status" value="1"/>
</dbReference>
<dbReference type="Gene3D" id="3.30.1370.10">
    <property type="entry name" value="K Homology domain, type 1"/>
    <property type="match status" value="1"/>
</dbReference>
<sequence>MSITTKTFQFGNDTVTLETGRIARQATGAVLCTIGDAQVLATVVGAKTAKPGQDFFPLSVHYQERAYAVGKIPGGFLKREGRPSEKETLTSRLIDRPIRPLFPKGFMNEVQVVCTVMSTNTNLDADIAAMLATSAALTISGIPFNGPIGAARVGFNDESGYVLNPSYADLDGSLLDMVVAGTKDAVLMVESEAQELTEDEMLGAVLYAHKEMQAAITAISEFATECAKPRWEWEAEAVNVSLTEALATGYAAQIEEAYGISEKMARYAKLGEVRAAAVAALVTEEGEFSEADVTGAFAKLEKRTVRRRVIDGQPRIDGRDNKTVRPINVEVGLLSKTHGSALFTRGETQAIATCTLGTSRDAQMSDGLAGESKDSFMLHYNFPPYSVGECGRMGGVGRREIGHGRLARRGVQAVLPSEDEFPYTIRIVSEITESNGSSSMASVCGASLSMMDAGVPLKAPVAGIAMGLIKEDDGFAVLTDILGDEDHLGDMDFKVAGTEEGITALQMDIKIEGINEEIMDIALSQAMEARKHILREMAQVIGYARPEVSPNAPSMATIKIDPEKIRDVIGKGGAMIRSITEQTGASIDLDDDGTVRIYAADKASSDAALLKIHEITAEAEVDKLYKGKVVRLAEFGAFVNILPGKDGLVHISQIAEERIRAVTDFLSEGQDVIVKVLDVDARGRIKLSMKDVTEEEKASYTE</sequence>
<dbReference type="Pfam" id="PF00575">
    <property type="entry name" value="S1"/>
    <property type="match status" value="1"/>
</dbReference>
<dbReference type="InterPro" id="IPR012340">
    <property type="entry name" value="NA-bd_OB-fold"/>
</dbReference>
<dbReference type="PROSITE" id="PS50126">
    <property type="entry name" value="S1"/>
    <property type="match status" value="1"/>
</dbReference>
<name>A0ABS5H731_9GAMM</name>
<comment type="cofactor">
    <cofactor evidence="7">
        <name>Mg(2+)</name>
        <dbReference type="ChEBI" id="CHEBI:18420"/>
    </cofactor>
</comment>
<dbReference type="Gene3D" id="2.40.50.140">
    <property type="entry name" value="Nucleic acid-binding proteins"/>
    <property type="match status" value="1"/>
</dbReference>
<evidence type="ECO:0000256" key="4">
    <source>
        <dbReference type="ARBA" id="ARBA00022695"/>
    </source>
</evidence>
<keyword evidence="5 7" id="KW-0460">Magnesium</keyword>
<dbReference type="PANTHER" id="PTHR11252:SF0">
    <property type="entry name" value="POLYRIBONUCLEOTIDE NUCLEOTIDYLTRANSFERASE 1, MITOCHONDRIAL"/>
    <property type="match status" value="1"/>
</dbReference>
<evidence type="ECO:0000256" key="6">
    <source>
        <dbReference type="ARBA" id="ARBA00022884"/>
    </source>
</evidence>
<dbReference type="SMART" id="SM00322">
    <property type="entry name" value="KH"/>
    <property type="match status" value="1"/>
</dbReference>
<dbReference type="Pfam" id="PF00013">
    <property type="entry name" value="KH_1"/>
    <property type="match status" value="1"/>
</dbReference>
<dbReference type="Gene3D" id="3.30.230.70">
    <property type="entry name" value="GHMP Kinase, N-terminal domain"/>
    <property type="match status" value="2"/>
</dbReference>
<dbReference type="SUPFAM" id="SSF54211">
    <property type="entry name" value="Ribosomal protein S5 domain 2-like"/>
    <property type="match status" value="2"/>
</dbReference>
<feature type="domain" description="S1 motif" evidence="8">
    <location>
        <begin position="622"/>
        <end position="690"/>
    </location>
</feature>
<keyword evidence="3 7" id="KW-0808">Transferase</keyword>
<evidence type="ECO:0000256" key="3">
    <source>
        <dbReference type="ARBA" id="ARBA00022679"/>
    </source>
</evidence>
<reference evidence="10" key="2">
    <citation type="submission" date="2023-07" db="EMBL/GenBank/DDBJ databases">
        <title>Marinomonas vulgaris A79, complete genome.</title>
        <authorList>
            <person name="Ying J.-J."/>
        </authorList>
    </citation>
    <scope>NUCLEOTIDE SEQUENCE [LARGE SCALE GENOMIC DNA]</scope>
    <source>
        <strain evidence="10">A79</strain>
    </source>
</reference>
<dbReference type="InterPro" id="IPR003029">
    <property type="entry name" value="S1_domain"/>
</dbReference>
<dbReference type="InterPro" id="IPR012162">
    <property type="entry name" value="PNPase"/>
</dbReference>
<dbReference type="CDD" id="cd04472">
    <property type="entry name" value="S1_PNPase"/>
    <property type="match status" value="1"/>
</dbReference>
<evidence type="ECO:0000256" key="5">
    <source>
        <dbReference type="ARBA" id="ARBA00022842"/>
    </source>
</evidence>
<keyword evidence="10" id="KW-1185">Reference proteome</keyword>
<proteinExistence type="inferred from homology"/>
<protein>
    <recommendedName>
        <fullName evidence="7">Polyribonucleotide nucleotidyltransferase</fullName>
        <ecNumber evidence="7">2.7.7.8</ecNumber>
    </recommendedName>
    <alternativeName>
        <fullName evidence="7">Polynucleotide phosphorylase</fullName>
        <shortName evidence="7">PNPase</shortName>
    </alternativeName>
</protein>
<keyword evidence="7" id="KW-0479">Metal-binding</keyword>
<evidence type="ECO:0000256" key="7">
    <source>
        <dbReference type="HAMAP-Rule" id="MF_01595"/>
    </source>
</evidence>
<dbReference type="EC" id="2.7.7.8" evidence="7"/>
<reference evidence="9 10" key="1">
    <citation type="submission" date="2021-04" db="EMBL/GenBank/DDBJ databases">
        <authorList>
            <person name="Sun C."/>
        </authorList>
    </citation>
    <scope>NUCLEOTIDE SEQUENCE [LARGE SCALE GENOMIC DNA]</scope>
    <source>
        <strain evidence="9 10">A79</strain>
    </source>
</reference>
<feature type="binding site" evidence="7">
    <location>
        <position position="486"/>
    </location>
    <ligand>
        <name>Mg(2+)</name>
        <dbReference type="ChEBI" id="CHEBI:18420"/>
    </ligand>
</feature>
<evidence type="ECO:0000313" key="10">
    <source>
        <dbReference type="Proteomes" id="UP000679722"/>
    </source>
</evidence>
<dbReference type="SUPFAM" id="SSF54791">
    <property type="entry name" value="Eukaryotic type KH-domain (KH-domain type I)"/>
    <property type="match status" value="1"/>
</dbReference>
<comment type="similarity">
    <text evidence="1 7">Belongs to the polyribonucleotide nucleotidyltransferase family.</text>
</comment>
<dbReference type="EMBL" id="JAGSSV010000001">
    <property type="protein sequence ID" value="MBR7887516.1"/>
    <property type="molecule type" value="Genomic_DNA"/>
</dbReference>
<evidence type="ECO:0000256" key="2">
    <source>
        <dbReference type="ARBA" id="ARBA00022490"/>
    </source>
</evidence>
<comment type="caution">
    <text evidence="9">The sequence shown here is derived from an EMBL/GenBank/DDBJ whole genome shotgun (WGS) entry which is preliminary data.</text>
</comment>
<dbReference type="NCBIfam" id="TIGR03591">
    <property type="entry name" value="polynuc_phos"/>
    <property type="match status" value="1"/>
</dbReference>
<feature type="binding site" evidence="7">
    <location>
        <position position="492"/>
    </location>
    <ligand>
        <name>Mg(2+)</name>
        <dbReference type="ChEBI" id="CHEBI:18420"/>
    </ligand>
</feature>
<dbReference type="InterPro" id="IPR036345">
    <property type="entry name" value="ExoRNase_PH_dom2_sf"/>
</dbReference>
<keyword evidence="2 7" id="KW-0963">Cytoplasm</keyword>
<evidence type="ECO:0000259" key="8">
    <source>
        <dbReference type="PROSITE" id="PS50126"/>
    </source>
</evidence>
<comment type="function">
    <text evidence="7">Involved in mRNA degradation. Catalyzes the phosphorolysis of single-stranded polyribonucleotides processively in the 3'- to 5'-direction.</text>
</comment>
<comment type="subunit">
    <text evidence="7">Component of the RNA degradosome, which is a multiprotein complex involved in RNA processing and mRNA degradation.</text>
</comment>
<accession>A0ABS5H731</accession>
<dbReference type="InterPro" id="IPR001247">
    <property type="entry name" value="ExoRNase_PH_dom1"/>
</dbReference>
<dbReference type="GO" id="GO:0004654">
    <property type="term" value="F:polyribonucleotide nucleotidyltransferase activity"/>
    <property type="evidence" value="ECO:0007669"/>
    <property type="project" value="UniProtKB-EC"/>
</dbReference>
<dbReference type="Pfam" id="PF01138">
    <property type="entry name" value="RNase_PH"/>
    <property type="match status" value="2"/>
</dbReference>
<gene>
    <name evidence="7 9" type="primary">pnp</name>
    <name evidence="9" type="ORF">J9B83_01080</name>
</gene>
<organism evidence="9 10">
    <name type="scientific">Marinomonas vulgaris</name>
    <dbReference type="NCBI Taxonomy" id="2823372"/>
    <lineage>
        <taxon>Bacteria</taxon>
        <taxon>Pseudomonadati</taxon>
        <taxon>Pseudomonadota</taxon>
        <taxon>Gammaproteobacteria</taxon>
        <taxon>Oceanospirillales</taxon>
        <taxon>Oceanospirillaceae</taxon>
        <taxon>Marinomonas</taxon>
    </lineage>
</organism>
<dbReference type="InterPro" id="IPR036612">
    <property type="entry name" value="KH_dom_type_1_sf"/>
</dbReference>
<dbReference type="InterPro" id="IPR015848">
    <property type="entry name" value="PNPase_PH_RNA-bd_bac/org-type"/>
</dbReference>
<dbReference type="CDD" id="cd11364">
    <property type="entry name" value="RNase_PH_PNPase_2"/>
    <property type="match status" value="1"/>
</dbReference>
<dbReference type="SUPFAM" id="SSF50249">
    <property type="entry name" value="Nucleic acid-binding proteins"/>
    <property type="match status" value="1"/>
</dbReference>
<keyword evidence="4 7" id="KW-0548">Nucleotidyltransferase</keyword>
<dbReference type="InterPro" id="IPR004087">
    <property type="entry name" value="KH_dom"/>
</dbReference>
<dbReference type="Pfam" id="PF03725">
    <property type="entry name" value="RNase_PH_C"/>
    <property type="match status" value="2"/>
</dbReference>
<dbReference type="SMART" id="SM00316">
    <property type="entry name" value="S1"/>
    <property type="match status" value="1"/>
</dbReference>
<evidence type="ECO:0000256" key="1">
    <source>
        <dbReference type="ARBA" id="ARBA00007404"/>
    </source>
</evidence>